<comment type="caution">
    <text evidence="1">The sequence shown here is derived from an EMBL/GenBank/DDBJ whole genome shotgun (WGS) entry which is preliminary data.</text>
</comment>
<dbReference type="Gene3D" id="2.60.120.10">
    <property type="entry name" value="Jelly Rolls"/>
    <property type="match status" value="1"/>
</dbReference>
<reference evidence="1" key="1">
    <citation type="journal article" date="2014" name="Int. J. Syst. Evol. Microbiol.">
        <title>Complete genome sequence of Corynebacterium casei LMG S-19264T (=DSM 44701T), isolated from a smear-ripened cheese.</title>
        <authorList>
            <consortium name="US DOE Joint Genome Institute (JGI-PGF)"/>
            <person name="Walter F."/>
            <person name="Albersmeier A."/>
            <person name="Kalinowski J."/>
            <person name="Ruckert C."/>
        </authorList>
    </citation>
    <scope>NUCLEOTIDE SEQUENCE</scope>
    <source>
        <strain evidence="1">CCM 7897</strain>
    </source>
</reference>
<evidence type="ECO:0008006" key="3">
    <source>
        <dbReference type="Google" id="ProtNLM"/>
    </source>
</evidence>
<sequence length="172" mass="18890">MPENVMKIEQVLGIATNDGHDSANPPHLTYMAMHTDPAGLSAMAFRELTGFSPRSLGGQAASMWMQRFAGAPTEVWFTVLPVGWVGEWHESPARQWVTALSGRWWIETADGQRLEMGPGEIHWGQDQSTIGQRGHRSGQSGDTPCVQLMIRYTGSSGCEVSWPFTVKSEATT</sequence>
<gene>
    <name evidence="1" type="ORF">GCM10007301_51890</name>
</gene>
<dbReference type="SUPFAM" id="SSF51182">
    <property type="entry name" value="RmlC-like cupins"/>
    <property type="match status" value="1"/>
</dbReference>
<evidence type="ECO:0000313" key="1">
    <source>
        <dbReference type="EMBL" id="GGF85642.1"/>
    </source>
</evidence>
<dbReference type="CDD" id="cd07009">
    <property type="entry name" value="cupin_BLL0285-like"/>
    <property type="match status" value="1"/>
</dbReference>
<dbReference type="Proteomes" id="UP000606044">
    <property type="component" value="Unassembled WGS sequence"/>
</dbReference>
<reference evidence="1" key="2">
    <citation type="submission" date="2020-09" db="EMBL/GenBank/DDBJ databases">
        <authorList>
            <person name="Sun Q."/>
            <person name="Sedlacek I."/>
        </authorList>
    </citation>
    <scope>NUCLEOTIDE SEQUENCE</scope>
    <source>
        <strain evidence="1">CCM 7897</strain>
    </source>
</reference>
<dbReference type="EMBL" id="BMCT01000010">
    <property type="protein sequence ID" value="GGF85642.1"/>
    <property type="molecule type" value="Genomic_DNA"/>
</dbReference>
<protein>
    <recommendedName>
        <fullName evidence="3">Cupin domain-containing protein</fullName>
    </recommendedName>
</protein>
<dbReference type="InterPro" id="IPR014710">
    <property type="entry name" value="RmlC-like_jellyroll"/>
</dbReference>
<name>A0A917CH85_9HYPH</name>
<proteinExistence type="predicted"/>
<organism evidence="1 2">
    <name type="scientific">Azorhizobium oxalatiphilum</name>
    <dbReference type="NCBI Taxonomy" id="980631"/>
    <lineage>
        <taxon>Bacteria</taxon>
        <taxon>Pseudomonadati</taxon>
        <taxon>Pseudomonadota</taxon>
        <taxon>Alphaproteobacteria</taxon>
        <taxon>Hyphomicrobiales</taxon>
        <taxon>Xanthobacteraceae</taxon>
        <taxon>Azorhizobium</taxon>
    </lineage>
</organism>
<keyword evidence="2" id="KW-1185">Reference proteome</keyword>
<evidence type="ECO:0000313" key="2">
    <source>
        <dbReference type="Proteomes" id="UP000606044"/>
    </source>
</evidence>
<dbReference type="AlphaFoldDB" id="A0A917CH85"/>
<dbReference type="InterPro" id="IPR011051">
    <property type="entry name" value="RmlC_Cupin_sf"/>
</dbReference>
<accession>A0A917CH85</accession>